<dbReference type="InterPro" id="IPR027372">
    <property type="entry name" value="Phytase-like_dom"/>
</dbReference>
<reference evidence="2 3" key="1">
    <citation type="submission" date="2017-01" db="EMBL/GenBank/DDBJ databases">
        <title>Complete genome sequence of esterase-producing bacterium Croceicoccus marinus E4A9.</title>
        <authorList>
            <person name="Wu Y.-H."/>
            <person name="Cheng H."/>
            <person name="Xu L."/>
            <person name="Huo Y.-Y."/>
            <person name="Wang C.-S."/>
            <person name="Xu X.-W."/>
        </authorList>
    </citation>
    <scope>NUCLEOTIDE SEQUENCE [LARGE SCALE GENOMIC DNA]</scope>
    <source>
        <strain evidence="2 3">E4A9</strain>
    </source>
</reference>
<proteinExistence type="predicted"/>
<dbReference type="KEGG" id="cman:A9D14_13235"/>
<evidence type="ECO:0000313" key="2">
    <source>
        <dbReference type="EMBL" id="ARU16949.1"/>
    </source>
</evidence>
<dbReference type="Proteomes" id="UP000195807">
    <property type="component" value="Chromosome"/>
</dbReference>
<dbReference type="InterPro" id="IPR014567">
    <property type="entry name" value="UCP031900"/>
</dbReference>
<dbReference type="EMBL" id="CP019602">
    <property type="protein sequence ID" value="ARU16949.1"/>
    <property type="molecule type" value="Genomic_DNA"/>
</dbReference>
<dbReference type="SUPFAM" id="SSF63829">
    <property type="entry name" value="Calcium-dependent phosphotriesterase"/>
    <property type="match status" value="1"/>
</dbReference>
<protein>
    <recommendedName>
        <fullName evidence="1">Phytase-like domain-containing protein</fullName>
    </recommendedName>
</protein>
<dbReference type="OrthoDB" id="9798693at2"/>
<feature type="domain" description="Phytase-like" evidence="1">
    <location>
        <begin position="65"/>
        <end position="307"/>
    </location>
</feature>
<organism evidence="2 3">
    <name type="scientific">Croceicoccus marinus</name>
    <dbReference type="NCBI Taxonomy" id="450378"/>
    <lineage>
        <taxon>Bacteria</taxon>
        <taxon>Pseudomonadati</taxon>
        <taxon>Pseudomonadota</taxon>
        <taxon>Alphaproteobacteria</taxon>
        <taxon>Sphingomonadales</taxon>
        <taxon>Erythrobacteraceae</taxon>
        <taxon>Croceicoccus</taxon>
    </lineage>
</organism>
<dbReference type="RefSeq" id="WP_066847280.1">
    <property type="nucleotide sequence ID" value="NZ_CP019602.1"/>
</dbReference>
<dbReference type="AlphaFoldDB" id="A0A1Z1FDQ4"/>
<dbReference type="PIRSF" id="PIRSF031900">
    <property type="entry name" value="UCP031900"/>
    <property type="match status" value="1"/>
</dbReference>
<keyword evidence="3" id="KW-1185">Reference proteome</keyword>
<gene>
    <name evidence="2" type="ORF">A9D14_13235</name>
</gene>
<sequence length="327" mass="34475">MRSIAVLLFCAFVLFVVWFRSQPQSASGSQDIAFCPIAAGQGAAKALAPLRLVGAWQLTGDPALVTGLSGLDVLPDGRLIAVGDRGAQLVIVPPGLTGPGARAGHDVRSLDQLPGLPKETDDTETVAVDPATGRFWTAMETDNRVVLYAADGSRQADIDPAAMEQWPKNVGPEAMARLPDGRFLILGEMREKGTDRTFPVLLFPGDPLGGAEPEQAHLAMPGDYKPVGAAALPDGRVLVLGRDLRFPFSFFSLIALIDPRTIGPAALVRAEPVAAIRGGVLSDNYEGIAATSGADGQLTVWLVSDDNQQQILQSTKLLKLVADPADL</sequence>
<evidence type="ECO:0000313" key="3">
    <source>
        <dbReference type="Proteomes" id="UP000195807"/>
    </source>
</evidence>
<dbReference type="Pfam" id="PF13449">
    <property type="entry name" value="Phytase-like"/>
    <property type="match status" value="1"/>
</dbReference>
<name>A0A1Z1FDQ4_9SPHN</name>
<evidence type="ECO:0000259" key="1">
    <source>
        <dbReference type="Pfam" id="PF13449"/>
    </source>
</evidence>
<dbReference type="STRING" id="450378.GCA_001661675_02658"/>
<accession>A0A1Z1FDQ4</accession>